<protein>
    <submittedName>
        <fullName evidence="1">Uncharacterized protein</fullName>
    </submittedName>
</protein>
<gene>
    <name evidence="1" type="ORF">KEC54_24485</name>
</gene>
<dbReference type="EMBL" id="CP073633">
    <property type="protein sequence ID" value="WHQ69460.1"/>
    <property type="molecule type" value="Genomic_DNA"/>
</dbReference>
<proteinExistence type="predicted"/>
<organism evidence="1 2">
    <name type="scientific">Methylorubrum extorquens</name>
    <name type="common">Methylobacterium dichloromethanicum</name>
    <name type="synonym">Methylobacterium extorquens</name>
    <dbReference type="NCBI Taxonomy" id="408"/>
    <lineage>
        <taxon>Bacteria</taxon>
        <taxon>Pseudomonadati</taxon>
        <taxon>Pseudomonadota</taxon>
        <taxon>Alphaproteobacteria</taxon>
        <taxon>Hyphomicrobiales</taxon>
        <taxon>Methylobacteriaceae</taxon>
        <taxon>Methylorubrum</taxon>
    </lineage>
</organism>
<accession>A0AAX3WFS0</accession>
<dbReference type="Proteomes" id="UP001223720">
    <property type="component" value="Chromosome"/>
</dbReference>
<reference evidence="1" key="1">
    <citation type="journal article" date="2022" name="Biotechnol. Bioprocess Eng.">
        <title>Pan-genome Analysis Reveals Comparative Genomic Features of Central Metabolic Pathways in Methylorubrum extorquens.</title>
        <authorList>
            <person name="Lee G.M."/>
            <person name="Scott-Nevros Z.K."/>
            <person name="Lee S.-M."/>
            <person name="Kim D."/>
        </authorList>
    </citation>
    <scope>NUCLEOTIDE SEQUENCE</scope>
    <source>
        <strain evidence="1">ATCC 55366</strain>
    </source>
</reference>
<evidence type="ECO:0000313" key="2">
    <source>
        <dbReference type="Proteomes" id="UP001223720"/>
    </source>
</evidence>
<dbReference type="AlphaFoldDB" id="A0AAX3WFS0"/>
<name>A0AAX3WFS0_METEX</name>
<dbReference type="RefSeq" id="WP_283535457.1">
    <property type="nucleotide sequence ID" value="NZ_CP073633.1"/>
</dbReference>
<sequence>MAWITLTNGDGRKILNMANALKIDPYVDGSLITFAVLAPYGTGRMELHCEIVDEKPEQILRLLNDRGRQPTDGAS</sequence>
<evidence type="ECO:0000313" key="1">
    <source>
        <dbReference type="EMBL" id="WHQ69460.1"/>
    </source>
</evidence>